<feature type="binding site" evidence="9">
    <location>
        <position position="67"/>
    </location>
    <ligand>
        <name>Mg(2+)</name>
        <dbReference type="ChEBI" id="CHEBI:18420"/>
        <label>1</label>
        <note>catalytic</note>
    </ligand>
</feature>
<dbReference type="FunFam" id="3.40.190.80:FF:000020">
    <property type="entry name" value="Fructose-1,6-bisphosphatase/inositol-1-monophosphatase"/>
    <property type="match status" value="1"/>
</dbReference>
<name>A0A1J0KUE7_9GAMM</name>
<comment type="catalytic activity">
    <reaction evidence="1 10">
        <text>a myo-inositol phosphate + H2O = myo-inositol + phosphate</text>
        <dbReference type="Rhea" id="RHEA:24056"/>
        <dbReference type="ChEBI" id="CHEBI:15377"/>
        <dbReference type="ChEBI" id="CHEBI:17268"/>
        <dbReference type="ChEBI" id="CHEBI:43474"/>
        <dbReference type="ChEBI" id="CHEBI:84139"/>
        <dbReference type="EC" id="3.1.3.25"/>
    </reaction>
</comment>
<dbReference type="GO" id="GO:0008934">
    <property type="term" value="F:inositol monophosphate 1-phosphatase activity"/>
    <property type="evidence" value="ECO:0007669"/>
    <property type="project" value="InterPro"/>
</dbReference>
<dbReference type="InterPro" id="IPR020552">
    <property type="entry name" value="Inositol_monoPase_Li-sen"/>
</dbReference>
<dbReference type="Gene3D" id="3.40.190.80">
    <property type="match status" value="1"/>
</dbReference>
<evidence type="ECO:0000256" key="2">
    <source>
        <dbReference type="ARBA" id="ARBA00001946"/>
    </source>
</evidence>
<evidence type="ECO:0000256" key="1">
    <source>
        <dbReference type="ARBA" id="ARBA00001033"/>
    </source>
</evidence>
<dbReference type="Gene3D" id="3.30.540.10">
    <property type="entry name" value="Fructose-1,6-Bisphosphatase, subunit A, domain 1"/>
    <property type="match status" value="1"/>
</dbReference>
<dbReference type="UniPathway" id="UPA00823">
    <property type="reaction ID" value="UER00788"/>
</dbReference>
<dbReference type="GO" id="GO:0006021">
    <property type="term" value="P:inositol biosynthetic process"/>
    <property type="evidence" value="ECO:0007669"/>
    <property type="project" value="UniProtKB-UniPathway"/>
</dbReference>
<dbReference type="RefSeq" id="WP_071663876.1">
    <property type="nucleotide sequence ID" value="NZ_CP009654.1"/>
</dbReference>
<comment type="pathway">
    <text evidence="3">Polyol metabolism; myo-inositol biosynthesis; myo-inositol from D-glucose 6-phosphate: step 2/2.</text>
</comment>
<keyword evidence="7" id="KW-0889">Transcription antitermination</keyword>
<dbReference type="GO" id="GO:0031564">
    <property type="term" value="P:transcription antitermination"/>
    <property type="evidence" value="ECO:0007669"/>
    <property type="project" value="UniProtKB-KW"/>
</dbReference>
<keyword evidence="6 10" id="KW-0378">Hydrolase</keyword>
<evidence type="ECO:0000313" key="12">
    <source>
        <dbReference type="Proteomes" id="UP000182521"/>
    </source>
</evidence>
<dbReference type="GO" id="GO:0007165">
    <property type="term" value="P:signal transduction"/>
    <property type="evidence" value="ECO:0007669"/>
    <property type="project" value="TreeGrafter"/>
</dbReference>
<dbReference type="GO" id="GO:0046854">
    <property type="term" value="P:phosphatidylinositol phosphate biosynthetic process"/>
    <property type="evidence" value="ECO:0007669"/>
    <property type="project" value="InterPro"/>
</dbReference>
<keyword evidence="8 9" id="KW-0460">Magnesium</keyword>
<evidence type="ECO:0000256" key="7">
    <source>
        <dbReference type="ARBA" id="ARBA00022814"/>
    </source>
</evidence>
<dbReference type="PROSITE" id="PS00630">
    <property type="entry name" value="IMP_2"/>
    <property type="match status" value="1"/>
</dbReference>
<dbReference type="PRINTS" id="PR00377">
    <property type="entry name" value="IMPHPHTASES"/>
</dbReference>
<gene>
    <name evidence="11" type="ORF">KX01_944</name>
</gene>
<dbReference type="PRINTS" id="PR00378">
    <property type="entry name" value="LIIMPHPHTASE"/>
</dbReference>
<keyword evidence="5 9" id="KW-0479">Metal-binding</keyword>
<evidence type="ECO:0000256" key="5">
    <source>
        <dbReference type="ARBA" id="ARBA00022723"/>
    </source>
</evidence>
<dbReference type="SUPFAM" id="SSF56655">
    <property type="entry name" value="Carbohydrate phosphatase"/>
    <property type="match status" value="1"/>
</dbReference>
<dbReference type="OrthoDB" id="9785695at2"/>
<dbReference type="InterPro" id="IPR020550">
    <property type="entry name" value="Inositol_monophosphatase_CS"/>
</dbReference>
<reference evidence="12" key="1">
    <citation type="submission" date="2014-10" db="EMBL/GenBank/DDBJ databases">
        <authorList>
            <person name="Kuske C.R."/>
            <person name="Challacombe J.F."/>
            <person name="Daligault H.E."/>
            <person name="Davenport K.W."/>
            <person name="Johnson S.L."/>
            <person name="Siddaramappa S."/>
            <person name="Petersen J.M."/>
        </authorList>
    </citation>
    <scope>NUCLEOTIDE SEQUENCE [LARGE SCALE GENOMIC DNA]</scope>
    <source>
        <strain evidence="12">CA97-1460</strain>
    </source>
</reference>
<dbReference type="Pfam" id="PF00459">
    <property type="entry name" value="Inositol_P"/>
    <property type="match status" value="1"/>
</dbReference>
<evidence type="ECO:0000256" key="8">
    <source>
        <dbReference type="ARBA" id="ARBA00022842"/>
    </source>
</evidence>
<dbReference type="STRING" id="1542390.KX01_944"/>
<dbReference type="PROSITE" id="PS00629">
    <property type="entry name" value="IMP_1"/>
    <property type="match status" value="1"/>
</dbReference>
<dbReference type="EMBL" id="CP009654">
    <property type="protein sequence ID" value="APC97315.1"/>
    <property type="molecule type" value="Genomic_DNA"/>
</dbReference>
<evidence type="ECO:0000256" key="9">
    <source>
        <dbReference type="PIRSR" id="PIRSR600760-2"/>
    </source>
</evidence>
<dbReference type="InterPro" id="IPR000760">
    <property type="entry name" value="Inositol_monophosphatase-like"/>
</dbReference>
<dbReference type="GO" id="GO:0046872">
    <property type="term" value="F:metal ion binding"/>
    <property type="evidence" value="ECO:0007669"/>
    <property type="project" value="UniProtKB-KW"/>
</dbReference>
<dbReference type="PANTHER" id="PTHR20854">
    <property type="entry name" value="INOSITOL MONOPHOSPHATASE"/>
    <property type="match status" value="1"/>
</dbReference>
<dbReference type="PANTHER" id="PTHR20854:SF4">
    <property type="entry name" value="INOSITOL-1-MONOPHOSPHATASE-RELATED"/>
    <property type="match status" value="1"/>
</dbReference>
<dbReference type="FunFam" id="3.30.540.10:FF:000003">
    <property type="entry name" value="Inositol-1-monophosphatase"/>
    <property type="match status" value="1"/>
</dbReference>
<evidence type="ECO:0000256" key="4">
    <source>
        <dbReference type="ARBA" id="ARBA00009759"/>
    </source>
</evidence>
<dbReference type="CDD" id="cd01639">
    <property type="entry name" value="IMPase"/>
    <property type="match status" value="1"/>
</dbReference>
<dbReference type="KEGG" id="frc:KX01_944"/>
<keyword evidence="7" id="KW-0805">Transcription regulation</keyword>
<protein>
    <recommendedName>
        <fullName evidence="10">Inositol-1-monophosphatase</fullName>
        <ecNumber evidence="10">3.1.3.25</ecNumber>
    </recommendedName>
</protein>
<comment type="cofactor">
    <cofactor evidence="2 9 10">
        <name>Mg(2+)</name>
        <dbReference type="ChEBI" id="CHEBI:18420"/>
    </cofactor>
</comment>
<keyword evidence="7" id="KW-0804">Transcription</keyword>
<organism evidence="11 12">
    <name type="scientific">Francisella frigiditurris</name>
    <dbReference type="NCBI Taxonomy" id="1542390"/>
    <lineage>
        <taxon>Bacteria</taxon>
        <taxon>Pseudomonadati</taxon>
        <taxon>Pseudomonadota</taxon>
        <taxon>Gammaproteobacteria</taxon>
        <taxon>Thiotrichales</taxon>
        <taxon>Francisellaceae</taxon>
        <taxon>Francisella</taxon>
    </lineage>
</organism>
<dbReference type="InterPro" id="IPR020583">
    <property type="entry name" value="Inositol_monoP_metal-BS"/>
</dbReference>
<dbReference type="AlphaFoldDB" id="A0A1J0KUE7"/>
<accession>A0A1J0KUE7</accession>
<sequence length="264" mass="29027">MKPIVNIVTTAARKAGKIIVQAQANMGSVKVSRKEDNTLVSNIDVAVEQLIIDSIRKAGFDDFFITEETGEFGNKDSRFTWIIDPIDGTNNFVHGLPQCCISIGLKKDDEIILGVIYNPFLDLMFTAYKGMGAQLNGQKIRVSDRPDMTGALLSVSLKYSRKTFDDSYLIELVKLHKVIAGYRYSGSIAMDLAYVAAGYLDGLWTATKIKIWDIAAGYIIAKEAGAIVTDITGKSDIENAEFIIAANKKIQPKIAKTLAKHIKK</sequence>
<evidence type="ECO:0000256" key="3">
    <source>
        <dbReference type="ARBA" id="ARBA00005152"/>
    </source>
</evidence>
<feature type="binding site" evidence="9">
    <location>
        <position position="87"/>
    </location>
    <ligand>
        <name>Mg(2+)</name>
        <dbReference type="ChEBI" id="CHEBI:18420"/>
        <label>1</label>
        <note>catalytic</note>
    </ligand>
</feature>
<comment type="similarity">
    <text evidence="4 10">Belongs to the inositol monophosphatase superfamily.</text>
</comment>
<keyword evidence="12" id="KW-1185">Reference proteome</keyword>
<feature type="binding site" evidence="9">
    <location>
        <position position="86"/>
    </location>
    <ligand>
        <name>Mg(2+)</name>
        <dbReference type="ChEBI" id="CHEBI:18420"/>
        <label>1</label>
        <note>catalytic</note>
    </ligand>
</feature>
<dbReference type="InterPro" id="IPR033942">
    <property type="entry name" value="IMPase"/>
</dbReference>
<evidence type="ECO:0000256" key="6">
    <source>
        <dbReference type="ARBA" id="ARBA00022801"/>
    </source>
</evidence>
<proteinExistence type="inferred from homology"/>
<evidence type="ECO:0000256" key="10">
    <source>
        <dbReference type="RuleBase" id="RU364068"/>
    </source>
</evidence>
<feature type="binding site" evidence="9">
    <location>
        <position position="213"/>
    </location>
    <ligand>
        <name>Mg(2+)</name>
        <dbReference type="ChEBI" id="CHEBI:18420"/>
        <label>1</label>
        <note>catalytic</note>
    </ligand>
</feature>
<dbReference type="Proteomes" id="UP000182521">
    <property type="component" value="Chromosome"/>
</dbReference>
<evidence type="ECO:0000313" key="11">
    <source>
        <dbReference type="EMBL" id="APC97315.1"/>
    </source>
</evidence>
<feature type="binding site" evidence="9">
    <location>
        <position position="84"/>
    </location>
    <ligand>
        <name>Mg(2+)</name>
        <dbReference type="ChEBI" id="CHEBI:18420"/>
        <label>1</label>
        <note>catalytic</note>
    </ligand>
</feature>
<dbReference type="EC" id="3.1.3.25" evidence="10"/>